<dbReference type="AlphaFoldDB" id="K2NXA2"/>
<protein>
    <submittedName>
        <fullName evidence="4">Trans-sialidase, putative</fullName>
    </submittedName>
</protein>
<dbReference type="InterPro" id="IPR021287">
    <property type="entry name" value="Trans-sialidase_CS"/>
</dbReference>
<dbReference type="CDD" id="cd15482">
    <property type="entry name" value="Sialidase_non-viral"/>
    <property type="match status" value="1"/>
</dbReference>
<feature type="region of interest" description="Disordered" evidence="1">
    <location>
        <begin position="723"/>
        <end position="865"/>
    </location>
</feature>
<feature type="region of interest" description="Disordered" evidence="1">
    <location>
        <begin position="1"/>
        <end position="37"/>
    </location>
</feature>
<dbReference type="InterPro" id="IPR036278">
    <property type="entry name" value="Sialidase_sf"/>
</dbReference>
<dbReference type="InterPro" id="IPR008377">
    <property type="entry name" value="Sialidase_trypan"/>
</dbReference>
<feature type="compositionally biased region" description="Low complexity" evidence="1">
    <location>
        <begin position="818"/>
        <end position="831"/>
    </location>
</feature>
<keyword evidence="5" id="KW-1185">Reference proteome</keyword>
<dbReference type="PRINTS" id="PR01803">
    <property type="entry name" value="TCSIALIDASE"/>
</dbReference>
<evidence type="ECO:0000256" key="1">
    <source>
        <dbReference type="SAM" id="MobiDB-lite"/>
    </source>
</evidence>
<dbReference type="InterPro" id="IPR055239">
    <property type="entry name" value="TS_C"/>
</dbReference>
<feature type="domain" description="Trans-sialidase C-terminal" evidence="3">
    <location>
        <begin position="497"/>
        <end position="706"/>
    </location>
</feature>
<evidence type="ECO:0000313" key="4">
    <source>
        <dbReference type="EMBL" id="EKF39691.1"/>
    </source>
</evidence>
<feature type="compositionally biased region" description="Basic and acidic residues" evidence="1">
    <location>
        <begin position="25"/>
        <end position="36"/>
    </location>
</feature>
<reference evidence="4 5" key="1">
    <citation type="journal article" date="2012" name="BMC Genomics">
        <title>Comparative genomic analysis of human infective Trypanosoma cruzi lineages with the bat-restricted subspecies T. cruzi marinkellei.</title>
        <authorList>
            <person name="Franzen O."/>
            <person name="Talavera-Lopez C."/>
            <person name="Ochaya S."/>
            <person name="Butler C.E."/>
            <person name="Messenger L.A."/>
            <person name="Lewis M.D."/>
            <person name="Llewellyn M.S."/>
            <person name="Marinkelle C.J."/>
            <person name="Tyler K.M."/>
            <person name="Miles M.A."/>
            <person name="Andersson B."/>
        </authorList>
    </citation>
    <scope>NUCLEOTIDE SEQUENCE [LARGE SCALE GENOMIC DNA]</scope>
    <source>
        <strain evidence="4 5">B7</strain>
    </source>
</reference>
<dbReference type="Gene3D" id="2.60.120.200">
    <property type="match status" value="1"/>
</dbReference>
<feature type="compositionally biased region" description="Polar residues" evidence="1">
    <location>
        <begin position="845"/>
        <end position="854"/>
    </location>
</feature>
<feature type="compositionally biased region" description="Basic and acidic residues" evidence="1">
    <location>
        <begin position="135"/>
        <end position="159"/>
    </location>
</feature>
<comment type="caution">
    <text evidence="4">The sequence shown here is derived from an EMBL/GenBank/DDBJ whole genome shotgun (WGS) entry which is preliminary data.</text>
</comment>
<dbReference type="Gene3D" id="2.120.10.10">
    <property type="match status" value="1"/>
</dbReference>
<evidence type="ECO:0000259" key="3">
    <source>
        <dbReference type="Pfam" id="PF22925"/>
    </source>
</evidence>
<feature type="domain" description="Sialidase" evidence="2">
    <location>
        <begin position="91"/>
        <end position="436"/>
    </location>
</feature>
<organism evidence="4 5">
    <name type="scientific">Trypanosoma cruzi marinkellei</name>
    <dbReference type="NCBI Taxonomy" id="85056"/>
    <lineage>
        <taxon>Eukaryota</taxon>
        <taxon>Discoba</taxon>
        <taxon>Euglenozoa</taxon>
        <taxon>Kinetoplastea</taxon>
        <taxon>Metakinetoplastina</taxon>
        <taxon>Trypanosomatida</taxon>
        <taxon>Trypanosomatidae</taxon>
        <taxon>Trypanosoma</taxon>
        <taxon>Schizotrypanum</taxon>
    </lineage>
</organism>
<feature type="region of interest" description="Disordered" evidence="1">
    <location>
        <begin position="131"/>
        <end position="162"/>
    </location>
</feature>
<evidence type="ECO:0000259" key="2">
    <source>
        <dbReference type="Pfam" id="PF13859"/>
    </source>
</evidence>
<accession>K2NXA2</accession>
<dbReference type="GO" id="GO:0004308">
    <property type="term" value="F:exo-alpha-sialidase activity"/>
    <property type="evidence" value="ECO:0007669"/>
    <property type="project" value="InterPro"/>
</dbReference>
<dbReference type="Proteomes" id="UP000007350">
    <property type="component" value="Unassembled WGS sequence"/>
</dbReference>
<dbReference type="EMBL" id="AHKC01000263">
    <property type="protein sequence ID" value="EKF39691.1"/>
    <property type="molecule type" value="Genomic_DNA"/>
</dbReference>
<feature type="compositionally biased region" description="Polar residues" evidence="1">
    <location>
        <begin position="758"/>
        <end position="767"/>
    </location>
</feature>
<feature type="compositionally biased region" description="Polar residues" evidence="1">
    <location>
        <begin position="778"/>
        <end position="796"/>
    </location>
</feature>
<dbReference type="SUPFAM" id="SSF50939">
    <property type="entry name" value="Sialidases"/>
    <property type="match status" value="1"/>
</dbReference>
<proteinExistence type="predicted"/>
<dbReference type="Pfam" id="PF11052">
    <property type="entry name" value="Tr-sialidase_C"/>
    <property type="match status" value="1"/>
</dbReference>
<gene>
    <name evidence="4" type="ORF">MOQ_000077</name>
</gene>
<dbReference type="SUPFAM" id="SSF49899">
    <property type="entry name" value="Concanavalin A-like lectins/glucanases"/>
    <property type="match status" value="1"/>
</dbReference>
<sequence>MLSRVAAVKAPRTHNRRRVTGSSGRRREGRESERQRPNMSRRVFTFALLRLLVVMMCCNTGGTTAAVKKLTEPNFEWKDITDGVTVDSFTVPGLIKVGSEVFAVAEAQCRKDDTNSFTGIASQILTAATADQPEEVLKDPKDTKVLEEGTSTDPKKGVDVSRPTTVVEGSNIYMLVGKYTRTDASSQGDAGTASWGLLLVKGHVSAEGGKKIQWNDTHAVPCTFLNQQEESWTRLVGGGGLGVHTQDGKLVFPVEGTKGKTTKGDTEKYEKTVSLIITSLQDVTNWKLSKGMSDDGCSEPSVVEWGGKLMMMTACGDGRRRVYEIGDEGDSWTEALGTLSCVWGNKQDKKVKPVRSGFITATIDGVDGDERNVMLVTLPVYSEVKENENVKLHLWVTDNTHIVDIGSVPGGDDVASSLLYKSDENGDNKKLIALYEKKGGEKPSPGMVSVLLTSQLERVKKVLATWREVDDRVSQLCPSKTDAERTSTGNACGAGKITDGLVGFLSGNFSDGTWKDEYLGVNATVTKDGAVQVESGVKLTRRGAGAEWPVGRQGENQLYHFANYNFTLVATVSIDGVPTKEGGNPIPLMGASMNDGDKNTVLLGLSYNSGGKWKLSCGDKKSKELSSPLKPGKTHQLAIVLQNGNESTAYVDGQRVGLDESCVFVNAGSKEISHFYIGWDGGGAENQEDVCVTVTNVLLYNRPLNGTEIGALNPNKVPIPPVVPGNAQGSLSRSYAGQPPLGSKELNKNEGVGGASKSAPSTVTASSGKEKSAIQPPSEISSGVNKNVDVASSSVGGPTVGAEAGDTVQGDRPPRTSAGTPATADANAATAKGVGQDDPAAATGVSVSSSQNGETARGRDEQGGIHSQVREVNATAPNSSLRNLSQGNNSDAGTMRGSGLPLLLLFGLWEFAAL</sequence>
<dbReference type="InterPro" id="IPR013320">
    <property type="entry name" value="ConA-like_dom_sf"/>
</dbReference>
<dbReference type="InterPro" id="IPR011040">
    <property type="entry name" value="Sialidase"/>
</dbReference>
<name>K2NXA2_TRYCR</name>
<dbReference type="Pfam" id="PF13859">
    <property type="entry name" value="BNR_3"/>
    <property type="match status" value="1"/>
</dbReference>
<evidence type="ECO:0000313" key="5">
    <source>
        <dbReference type="Proteomes" id="UP000007350"/>
    </source>
</evidence>
<dbReference type="OrthoDB" id="10420249at2759"/>
<dbReference type="Pfam" id="PF22925">
    <property type="entry name" value="TS_C"/>
    <property type="match status" value="1"/>
</dbReference>